<protein>
    <submittedName>
        <fullName evidence="1">Uncharacterized protein</fullName>
    </submittedName>
</protein>
<dbReference type="AlphaFoldDB" id="A0A8J2PU05"/>
<gene>
    <name evidence="1" type="ORF">AFUS01_LOCUS37876</name>
</gene>
<reference evidence="1" key="1">
    <citation type="submission" date="2021-06" db="EMBL/GenBank/DDBJ databases">
        <authorList>
            <person name="Hodson N. C."/>
            <person name="Mongue J. A."/>
            <person name="Jaron S. K."/>
        </authorList>
    </citation>
    <scope>NUCLEOTIDE SEQUENCE</scope>
</reference>
<organism evidence="1 2">
    <name type="scientific">Allacma fusca</name>
    <dbReference type="NCBI Taxonomy" id="39272"/>
    <lineage>
        <taxon>Eukaryota</taxon>
        <taxon>Metazoa</taxon>
        <taxon>Ecdysozoa</taxon>
        <taxon>Arthropoda</taxon>
        <taxon>Hexapoda</taxon>
        <taxon>Collembola</taxon>
        <taxon>Symphypleona</taxon>
        <taxon>Sminthuridae</taxon>
        <taxon>Allacma</taxon>
    </lineage>
</organism>
<proteinExistence type="predicted"/>
<keyword evidence="2" id="KW-1185">Reference proteome</keyword>
<accession>A0A8J2PU05</accession>
<dbReference type="EMBL" id="CAJVCH010545376">
    <property type="protein sequence ID" value="CAG7827921.1"/>
    <property type="molecule type" value="Genomic_DNA"/>
</dbReference>
<comment type="caution">
    <text evidence="1">The sequence shown here is derived from an EMBL/GenBank/DDBJ whole genome shotgun (WGS) entry which is preliminary data.</text>
</comment>
<sequence>MAKPLSFRLQTFLRENFLEFRLFPQPFQLRDLPEYRCSCGQRSRQR</sequence>
<dbReference type="Proteomes" id="UP000708208">
    <property type="component" value="Unassembled WGS sequence"/>
</dbReference>
<evidence type="ECO:0000313" key="2">
    <source>
        <dbReference type="Proteomes" id="UP000708208"/>
    </source>
</evidence>
<name>A0A8J2PU05_9HEXA</name>
<evidence type="ECO:0000313" key="1">
    <source>
        <dbReference type="EMBL" id="CAG7827921.1"/>
    </source>
</evidence>
<feature type="non-terminal residue" evidence="1">
    <location>
        <position position="46"/>
    </location>
</feature>